<dbReference type="PIRSF" id="PIRSF002419">
    <property type="entry name" value="Tetraspanin"/>
    <property type="match status" value="1"/>
</dbReference>
<dbReference type="EMBL" id="VSWD01000002">
    <property type="protein sequence ID" value="KAK3107610.1"/>
    <property type="molecule type" value="Genomic_DNA"/>
</dbReference>
<feature type="transmembrane region" description="Helical" evidence="7">
    <location>
        <begin position="54"/>
        <end position="71"/>
    </location>
</feature>
<feature type="transmembrane region" description="Helical" evidence="7">
    <location>
        <begin position="244"/>
        <end position="269"/>
    </location>
</feature>
<name>A0AA89CA75_PINIB</name>
<evidence type="ECO:0000256" key="1">
    <source>
        <dbReference type="ARBA" id="ARBA00004141"/>
    </source>
</evidence>
<dbReference type="SUPFAM" id="SSF48652">
    <property type="entry name" value="Tetraspanin"/>
    <property type="match status" value="1"/>
</dbReference>
<comment type="similarity">
    <text evidence="2 7">Belongs to the tetraspanin (TM4SF) family.</text>
</comment>
<keyword evidence="6" id="KW-1015">Disulfide bond</keyword>
<dbReference type="InterPro" id="IPR018499">
    <property type="entry name" value="Tetraspanin/Peripherin"/>
</dbReference>
<keyword evidence="4 7" id="KW-1133">Transmembrane helix</keyword>
<comment type="caution">
    <text evidence="8">The sequence shown here is derived from an EMBL/GenBank/DDBJ whole genome shotgun (WGS) entry which is preliminary data.</text>
</comment>
<feature type="disulfide bond" evidence="6">
    <location>
        <begin position="189"/>
        <end position="229"/>
    </location>
</feature>
<proteinExistence type="inferred from homology"/>
<organism evidence="8 9">
    <name type="scientific">Pinctada imbricata</name>
    <name type="common">Atlantic pearl-oyster</name>
    <name type="synonym">Pinctada martensii</name>
    <dbReference type="NCBI Taxonomy" id="66713"/>
    <lineage>
        <taxon>Eukaryota</taxon>
        <taxon>Metazoa</taxon>
        <taxon>Spiralia</taxon>
        <taxon>Lophotrochozoa</taxon>
        <taxon>Mollusca</taxon>
        <taxon>Bivalvia</taxon>
        <taxon>Autobranchia</taxon>
        <taxon>Pteriomorphia</taxon>
        <taxon>Pterioida</taxon>
        <taxon>Pterioidea</taxon>
        <taxon>Pteriidae</taxon>
        <taxon>Pinctada</taxon>
    </lineage>
</organism>
<comment type="subcellular location">
    <subcellularLocation>
        <location evidence="1 7">Membrane</location>
        <topology evidence="1 7">Multi-pass membrane protein</topology>
    </subcellularLocation>
</comment>
<keyword evidence="5 7" id="KW-0472">Membrane</keyword>
<evidence type="ECO:0000313" key="8">
    <source>
        <dbReference type="EMBL" id="KAK3107610.1"/>
    </source>
</evidence>
<dbReference type="PRINTS" id="PR00259">
    <property type="entry name" value="TMFOUR"/>
</dbReference>
<keyword evidence="3 7" id="KW-0812">Transmembrane</keyword>
<evidence type="ECO:0000256" key="4">
    <source>
        <dbReference type="ARBA" id="ARBA00022989"/>
    </source>
</evidence>
<dbReference type="PANTHER" id="PTHR19282">
    <property type="entry name" value="TETRASPANIN"/>
    <property type="match status" value="1"/>
</dbReference>
<feature type="disulfide bond" evidence="6">
    <location>
        <begin position="190"/>
        <end position="210"/>
    </location>
</feature>
<dbReference type="PANTHER" id="PTHR19282:SF544">
    <property type="entry name" value="TETRASPANIN"/>
    <property type="match status" value="1"/>
</dbReference>
<dbReference type="AlphaFoldDB" id="A0AA89CA75"/>
<dbReference type="InterPro" id="IPR008952">
    <property type="entry name" value="Tetraspanin_EC2_sf"/>
</dbReference>
<dbReference type="GO" id="GO:0005886">
    <property type="term" value="C:plasma membrane"/>
    <property type="evidence" value="ECO:0007669"/>
    <property type="project" value="TreeGrafter"/>
</dbReference>
<protein>
    <recommendedName>
        <fullName evidence="7">Tetraspanin</fullName>
    </recommendedName>
</protein>
<evidence type="ECO:0000256" key="3">
    <source>
        <dbReference type="ARBA" id="ARBA00022692"/>
    </source>
</evidence>
<dbReference type="CDD" id="cd03127">
    <property type="entry name" value="tetraspanin_LEL"/>
    <property type="match status" value="1"/>
</dbReference>
<sequence length="273" mass="30493">MFFVTKSSCSLPRVPVRYQEFLFVTKSFCSLPRVPVRYQEFLIFNILFVKKMQLLGLGIGIAGLVFKFGWFKEDIVNTLQKTDINGTDTYSLLNSAALIFIVVGFFIFGIGIFGCLGACCEWRPLLVVYALVVAILLIIQIVGVALFAKYRGDIETEFQSALNTTFYRYYTNDTDVQKGFQQLFKEFECCGVNGYMDFTSQGVDVPSQCCGLDSGSCTSSSNNLFKVGCGQKFIDDLGKYNTTFIAIGVCILIFQLLCVLFSFCLCCAIGRDD</sequence>
<keyword evidence="9" id="KW-1185">Reference proteome</keyword>
<evidence type="ECO:0000256" key="5">
    <source>
        <dbReference type="ARBA" id="ARBA00023136"/>
    </source>
</evidence>
<dbReference type="Proteomes" id="UP001186944">
    <property type="component" value="Unassembled WGS sequence"/>
</dbReference>
<feature type="transmembrane region" description="Helical" evidence="7">
    <location>
        <begin position="126"/>
        <end position="148"/>
    </location>
</feature>
<evidence type="ECO:0000313" key="9">
    <source>
        <dbReference type="Proteomes" id="UP001186944"/>
    </source>
</evidence>
<evidence type="ECO:0000256" key="6">
    <source>
        <dbReference type="PIRSR" id="PIRSR002419-1"/>
    </source>
</evidence>
<reference evidence="8" key="1">
    <citation type="submission" date="2019-08" db="EMBL/GenBank/DDBJ databases">
        <title>The improved chromosome-level genome for the pearl oyster Pinctada fucata martensii using PacBio sequencing and Hi-C.</title>
        <authorList>
            <person name="Zheng Z."/>
        </authorList>
    </citation>
    <scope>NUCLEOTIDE SEQUENCE</scope>
    <source>
        <strain evidence="8">ZZ-2019</strain>
        <tissue evidence="8">Adductor muscle</tissue>
    </source>
</reference>
<dbReference type="InterPro" id="IPR000301">
    <property type="entry name" value="Tetraspanin_animals"/>
</dbReference>
<evidence type="ECO:0000256" key="7">
    <source>
        <dbReference type="RuleBase" id="RU361218"/>
    </source>
</evidence>
<feature type="transmembrane region" description="Helical" evidence="7">
    <location>
        <begin position="91"/>
        <end position="119"/>
    </location>
</feature>
<evidence type="ECO:0000256" key="2">
    <source>
        <dbReference type="ARBA" id="ARBA00006840"/>
    </source>
</evidence>
<dbReference type="Pfam" id="PF00335">
    <property type="entry name" value="Tetraspanin"/>
    <property type="match status" value="1"/>
</dbReference>
<gene>
    <name evidence="8" type="ORF">FSP39_018266</name>
</gene>
<accession>A0AA89CA75</accession>
<dbReference type="Gene3D" id="1.10.1450.10">
    <property type="entry name" value="Tetraspanin"/>
    <property type="match status" value="1"/>
</dbReference>